<evidence type="ECO:0000259" key="4">
    <source>
        <dbReference type="PROSITE" id="PS50977"/>
    </source>
</evidence>
<accession>A0A1H0P4M4</accession>
<dbReference type="EMBL" id="FNIR01000009">
    <property type="protein sequence ID" value="SDP00027.1"/>
    <property type="molecule type" value="Genomic_DNA"/>
</dbReference>
<dbReference type="PROSITE" id="PS50977">
    <property type="entry name" value="HTH_TETR_2"/>
    <property type="match status" value="1"/>
</dbReference>
<dbReference type="Gene3D" id="1.10.357.10">
    <property type="entry name" value="Tetracycline Repressor, domain 2"/>
    <property type="match status" value="1"/>
</dbReference>
<sequence>MPGDGAPSADGSPVLAPAAGRRDLHARAHRGRGGRPRDHGATARVIAATQDLLADRRAAITVDAIATRAGVGKATIYRRWSTASDLIADAVLAVDPLPDPPSPTDDGRTQLTSLLQRLTEPLHLAELTAAAALAHSARDPQLREAAERTVLVPLRERVRAACRAGDTADESAVGTVVSLVEGLWVRRFLLCAPPLASDEVRAVVDDVLLAVAPRCAVHRR</sequence>
<dbReference type="STRING" id="1052260.SAMN05660199_02969"/>
<reference evidence="6" key="1">
    <citation type="submission" date="2016-10" db="EMBL/GenBank/DDBJ databases">
        <authorList>
            <person name="Varghese N."/>
            <person name="Submissions S."/>
        </authorList>
    </citation>
    <scope>NUCLEOTIDE SEQUENCE [LARGE SCALE GENOMIC DNA]</scope>
    <source>
        <strain evidence="6">DSM 45843</strain>
    </source>
</reference>
<evidence type="ECO:0000313" key="6">
    <source>
        <dbReference type="Proteomes" id="UP000199088"/>
    </source>
</evidence>
<dbReference type="Proteomes" id="UP000199088">
    <property type="component" value="Unassembled WGS sequence"/>
</dbReference>
<dbReference type="SUPFAM" id="SSF46689">
    <property type="entry name" value="Homeodomain-like"/>
    <property type="match status" value="1"/>
</dbReference>
<organism evidence="5 6">
    <name type="scientific">Klenkia soli</name>
    <dbReference type="NCBI Taxonomy" id="1052260"/>
    <lineage>
        <taxon>Bacteria</taxon>
        <taxon>Bacillati</taxon>
        <taxon>Actinomycetota</taxon>
        <taxon>Actinomycetes</taxon>
        <taxon>Geodermatophilales</taxon>
        <taxon>Geodermatophilaceae</taxon>
        <taxon>Klenkia</taxon>
    </lineage>
</organism>
<keyword evidence="6" id="KW-1185">Reference proteome</keyword>
<protein>
    <submittedName>
        <fullName evidence="5">Transcriptional regulator, TetR family</fullName>
    </submittedName>
</protein>
<dbReference type="Gene3D" id="1.10.10.60">
    <property type="entry name" value="Homeodomain-like"/>
    <property type="match status" value="1"/>
</dbReference>
<evidence type="ECO:0000256" key="2">
    <source>
        <dbReference type="PROSITE-ProRule" id="PRU00335"/>
    </source>
</evidence>
<name>A0A1H0P4M4_9ACTN</name>
<dbReference type="InterPro" id="IPR001647">
    <property type="entry name" value="HTH_TetR"/>
</dbReference>
<evidence type="ECO:0000256" key="1">
    <source>
        <dbReference type="ARBA" id="ARBA00023125"/>
    </source>
</evidence>
<feature type="region of interest" description="Disordered" evidence="3">
    <location>
        <begin position="1"/>
        <end position="41"/>
    </location>
</feature>
<dbReference type="GO" id="GO:0003677">
    <property type="term" value="F:DNA binding"/>
    <property type="evidence" value="ECO:0007669"/>
    <property type="project" value="UniProtKB-UniRule"/>
</dbReference>
<dbReference type="AlphaFoldDB" id="A0A1H0P4M4"/>
<keyword evidence="1 2" id="KW-0238">DNA-binding</keyword>
<feature type="DNA-binding region" description="H-T-H motif" evidence="2">
    <location>
        <begin position="61"/>
        <end position="80"/>
    </location>
</feature>
<dbReference type="SUPFAM" id="SSF48498">
    <property type="entry name" value="Tetracyclin repressor-like, C-terminal domain"/>
    <property type="match status" value="1"/>
</dbReference>
<evidence type="ECO:0000313" key="5">
    <source>
        <dbReference type="EMBL" id="SDP00027.1"/>
    </source>
</evidence>
<dbReference type="Pfam" id="PF00440">
    <property type="entry name" value="TetR_N"/>
    <property type="match status" value="1"/>
</dbReference>
<gene>
    <name evidence="5" type="ORF">SAMN05660199_02969</name>
</gene>
<proteinExistence type="predicted"/>
<dbReference type="InterPro" id="IPR009057">
    <property type="entry name" value="Homeodomain-like_sf"/>
</dbReference>
<dbReference type="InterPro" id="IPR036271">
    <property type="entry name" value="Tet_transcr_reg_TetR-rel_C_sf"/>
</dbReference>
<feature type="domain" description="HTH tetR-type" evidence="4">
    <location>
        <begin position="39"/>
        <end position="98"/>
    </location>
</feature>
<dbReference type="RefSeq" id="WP_109504756.1">
    <property type="nucleotide sequence ID" value="NZ_FNIR01000009.1"/>
</dbReference>
<evidence type="ECO:0000256" key="3">
    <source>
        <dbReference type="SAM" id="MobiDB-lite"/>
    </source>
</evidence>